<comment type="caution">
    <text evidence="3">The sequence shown here is derived from an EMBL/GenBank/DDBJ whole genome shotgun (WGS) entry which is preliminary data.</text>
</comment>
<dbReference type="InterPro" id="IPR045220">
    <property type="entry name" value="FRHB/FDHB/HCAR-like"/>
</dbReference>
<protein>
    <submittedName>
        <fullName evidence="3">Putative Coenzyme F420 hydrogenase/dehydrogenase beta subunit domain protein</fullName>
    </submittedName>
</protein>
<dbReference type="STRING" id="1193518.BN13_140004"/>
<dbReference type="RefSeq" id="WP_048544479.1">
    <property type="nucleotide sequence ID" value="NZ_HF571038.1"/>
</dbReference>
<organism evidence="3 4">
    <name type="scientific">Nostocoides jenkinsii Ben 74</name>
    <dbReference type="NCBI Taxonomy" id="1193518"/>
    <lineage>
        <taxon>Bacteria</taxon>
        <taxon>Bacillati</taxon>
        <taxon>Actinomycetota</taxon>
        <taxon>Actinomycetes</taxon>
        <taxon>Micrococcales</taxon>
        <taxon>Intrasporangiaceae</taxon>
        <taxon>Nostocoides</taxon>
    </lineage>
</organism>
<dbReference type="GO" id="GO:0052592">
    <property type="term" value="F:oxidoreductase activity, acting on CH or CH2 groups, with an iron-sulfur protein as acceptor"/>
    <property type="evidence" value="ECO:0007669"/>
    <property type="project" value="TreeGrafter"/>
</dbReference>
<dbReference type="InterPro" id="IPR007525">
    <property type="entry name" value="FrhB_FdhB_C"/>
</dbReference>
<dbReference type="Proteomes" id="UP000035720">
    <property type="component" value="Unassembled WGS sequence"/>
</dbReference>
<accession>A0A077MB21</accession>
<reference evidence="3 4" key="1">
    <citation type="journal article" date="2013" name="ISME J.">
        <title>A metabolic model for members of the genus Tetrasphaera involved in enhanced biological phosphorus removal.</title>
        <authorList>
            <person name="Kristiansen R."/>
            <person name="Nguyen H.T.T."/>
            <person name="Saunders A.M."/>
            <person name="Nielsen J.L."/>
            <person name="Wimmer R."/>
            <person name="Le V.Q."/>
            <person name="McIlroy S.J."/>
            <person name="Petrovski S."/>
            <person name="Seviour R.J."/>
            <person name="Calteau A."/>
            <person name="Nielsen K.L."/>
            <person name="Nielsen P.H."/>
        </authorList>
    </citation>
    <scope>NUCLEOTIDE SEQUENCE [LARGE SCALE GENOMIC DNA]</scope>
    <source>
        <strain evidence="3 4">Ben 74</strain>
    </source>
</reference>
<dbReference type="PANTHER" id="PTHR31332:SF0">
    <property type="entry name" value="7-HYDROXYMETHYL CHLOROPHYLL A REDUCTASE, CHLOROPLASTIC"/>
    <property type="match status" value="1"/>
</dbReference>
<proteinExistence type="predicted"/>
<dbReference type="PANTHER" id="PTHR31332">
    <property type="entry name" value="7-HYDROXYMETHYL CHLOROPHYLL A REDUCTASE, CHLOROPLASTIC"/>
    <property type="match status" value="1"/>
</dbReference>
<keyword evidence="4" id="KW-1185">Reference proteome</keyword>
<dbReference type="InterPro" id="IPR007516">
    <property type="entry name" value="Co_F420_Hydgase/DH_bsu_N"/>
</dbReference>
<dbReference type="AlphaFoldDB" id="A0A077MB21"/>
<sequence>MGSPDRDLGLANTPPLSACSDSQDVRLDEASFLSIVRAGDMCTGCGACAAITGSTLQVGLSPKGLLQVEEGRAPSDPSTDFVNTCPFVTTRSEDDLATSHLLPDSTTHYDPGVGYSRRLLVGHVRDEKARALSSSGGIATWVLQRLLATGVVDSVIHVRPSEDSAAGLHFEYAISSSSLEIADGAKTRYSPVTLARVLETVRASNSAFAVVGVPCFIKAVRLLQEKEPVFAKRIVFTVGLVCGHMKSSLFTAALASEMGLAPGELRTIDYRAKGTVGPASDYNIELTREDGGSVVRPAREMFSYDWGKGLFRYPACDVCDDVLAETADISIGDAWLAPYVANPQGTSIVALRSQQAVELLSGSGDEVCLEPVDADQIRASQAGGLRDRREGLAYRLSRRDAAHHIRPLKRVAASADIPLQRRRIYAQRMLLRAASLEMFLSAGTFDDFVSRMSPLIGEYERLYRPSAVRVRASKAKGIIRRTALRLRRRRR</sequence>
<evidence type="ECO:0000313" key="4">
    <source>
        <dbReference type="Proteomes" id="UP000035720"/>
    </source>
</evidence>
<evidence type="ECO:0000259" key="1">
    <source>
        <dbReference type="Pfam" id="PF04422"/>
    </source>
</evidence>
<evidence type="ECO:0000313" key="3">
    <source>
        <dbReference type="EMBL" id="CCI52012.1"/>
    </source>
</evidence>
<feature type="domain" description="Coenzyme F420 hydrogenase/dehydrogenase beta subunit C-terminal" evidence="2">
    <location>
        <begin position="208"/>
        <end position="370"/>
    </location>
</feature>
<dbReference type="Pfam" id="PF04422">
    <property type="entry name" value="FrhB_FdhB_N"/>
    <property type="match status" value="1"/>
</dbReference>
<dbReference type="EMBL" id="CAJC01000046">
    <property type="protein sequence ID" value="CCI52012.1"/>
    <property type="molecule type" value="Genomic_DNA"/>
</dbReference>
<feature type="domain" description="Coenzyme F420 hydrogenase/dehydrogenase beta subunit N-terminal" evidence="1">
    <location>
        <begin position="121"/>
        <end position="198"/>
    </location>
</feature>
<evidence type="ECO:0000259" key="2">
    <source>
        <dbReference type="Pfam" id="PF04432"/>
    </source>
</evidence>
<gene>
    <name evidence="3" type="ORF">BN13_140004</name>
</gene>
<dbReference type="Pfam" id="PF04432">
    <property type="entry name" value="FrhB_FdhB_C"/>
    <property type="match status" value="1"/>
</dbReference>
<name>A0A077MB21_9MICO</name>